<reference evidence="1 2" key="1">
    <citation type="submission" date="2018-07" db="EMBL/GenBank/DDBJ databases">
        <title>A high quality draft genome assembly of the barn swallow (H. rustica rustica).</title>
        <authorList>
            <person name="Formenti G."/>
            <person name="Chiara M."/>
            <person name="Poveda L."/>
            <person name="Francoijs K.-J."/>
            <person name="Bonisoli-Alquati A."/>
            <person name="Canova L."/>
            <person name="Gianfranceschi L."/>
            <person name="Horner D.S."/>
            <person name="Saino N."/>
        </authorList>
    </citation>
    <scope>NUCLEOTIDE SEQUENCE [LARGE SCALE GENOMIC DNA]</scope>
    <source>
        <strain evidence="1">Chelidonia</strain>
        <tissue evidence="1">Blood</tissue>
    </source>
</reference>
<proteinExistence type="predicted"/>
<dbReference type="AlphaFoldDB" id="A0A3M0LB58"/>
<dbReference type="EMBL" id="QRBI01000093">
    <property type="protein sequence ID" value="RMC20260.1"/>
    <property type="molecule type" value="Genomic_DNA"/>
</dbReference>
<dbReference type="PANTHER" id="PTHR33332">
    <property type="entry name" value="REVERSE TRANSCRIPTASE DOMAIN-CONTAINING PROTEIN"/>
    <property type="match status" value="1"/>
</dbReference>
<name>A0A3M0LB58_HIRRU</name>
<evidence type="ECO:0008006" key="3">
    <source>
        <dbReference type="Google" id="ProtNLM"/>
    </source>
</evidence>
<evidence type="ECO:0000313" key="1">
    <source>
        <dbReference type="EMBL" id="RMC20260.1"/>
    </source>
</evidence>
<gene>
    <name evidence="1" type="ORF">DUI87_01106</name>
</gene>
<comment type="caution">
    <text evidence="1">The sequence shown here is derived from an EMBL/GenBank/DDBJ whole genome shotgun (WGS) entry which is preliminary data.</text>
</comment>
<dbReference type="Proteomes" id="UP000269221">
    <property type="component" value="Unassembled WGS sequence"/>
</dbReference>
<dbReference type="OrthoDB" id="416454at2759"/>
<organism evidence="1 2">
    <name type="scientific">Hirundo rustica rustica</name>
    <dbReference type="NCBI Taxonomy" id="333673"/>
    <lineage>
        <taxon>Eukaryota</taxon>
        <taxon>Metazoa</taxon>
        <taxon>Chordata</taxon>
        <taxon>Craniata</taxon>
        <taxon>Vertebrata</taxon>
        <taxon>Euteleostomi</taxon>
        <taxon>Archelosauria</taxon>
        <taxon>Archosauria</taxon>
        <taxon>Dinosauria</taxon>
        <taxon>Saurischia</taxon>
        <taxon>Theropoda</taxon>
        <taxon>Coelurosauria</taxon>
        <taxon>Aves</taxon>
        <taxon>Neognathae</taxon>
        <taxon>Neoaves</taxon>
        <taxon>Telluraves</taxon>
        <taxon>Australaves</taxon>
        <taxon>Passeriformes</taxon>
        <taxon>Sylvioidea</taxon>
        <taxon>Hirundinidae</taxon>
        <taxon>Hirundo</taxon>
    </lineage>
</organism>
<keyword evidence="2" id="KW-1185">Reference proteome</keyword>
<dbReference type="STRING" id="333673.A0A3M0LB58"/>
<sequence>MHPRVQRNLADVVAKPLSMIFEKSWQSHEVPGDRKKGNIVSIFKKGGKETPGNYRPVSLISVPEDHGADLPEAVLKHMEDRAMIQDSQHSFTKGKSCLINPVAFSNGATLSVDKGRATDVIYLDFCKAFDMVPHNILFSKL</sequence>
<evidence type="ECO:0000313" key="2">
    <source>
        <dbReference type="Proteomes" id="UP000269221"/>
    </source>
</evidence>
<accession>A0A3M0LB58</accession>
<protein>
    <recommendedName>
        <fullName evidence="3">Reverse transcriptase domain-containing protein</fullName>
    </recommendedName>
</protein>